<accession>A0A219AQF0</accession>
<dbReference type="Proteomes" id="UP000078397">
    <property type="component" value="Unassembled WGS sequence"/>
</dbReference>
<reference evidence="1 2" key="1">
    <citation type="journal article" date="2016" name="PLoS Pathog.">
        <title>Biosynthesis of antibiotic leucinostatins in bio-control fungus Purpureocillium lilacinum and their inhibition on phytophthora revealed by genome mining.</title>
        <authorList>
            <person name="Wang G."/>
            <person name="Liu Z."/>
            <person name="Lin R."/>
            <person name="Li E."/>
            <person name="Mao Z."/>
            <person name="Ling J."/>
            <person name="Yang Y."/>
            <person name="Yin W.B."/>
            <person name="Xie B."/>
        </authorList>
    </citation>
    <scope>NUCLEOTIDE SEQUENCE [LARGE SCALE GENOMIC DNA]</scope>
    <source>
        <strain evidence="1">170</strain>
    </source>
</reference>
<keyword evidence="2" id="KW-1185">Reference proteome</keyword>
<comment type="caution">
    <text evidence="1">The sequence shown here is derived from an EMBL/GenBank/DDBJ whole genome shotgun (WGS) entry which is preliminary data.</text>
</comment>
<organism evidence="1 2">
    <name type="scientific">Pochonia chlamydosporia 170</name>
    <dbReference type="NCBI Taxonomy" id="1380566"/>
    <lineage>
        <taxon>Eukaryota</taxon>
        <taxon>Fungi</taxon>
        <taxon>Dikarya</taxon>
        <taxon>Ascomycota</taxon>
        <taxon>Pezizomycotina</taxon>
        <taxon>Sordariomycetes</taxon>
        <taxon>Hypocreomycetidae</taxon>
        <taxon>Hypocreales</taxon>
        <taxon>Clavicipitaceae</taxon>
        <taxon>Pochonia</taxon>
    </lineage>
</organism>
<evidence type="ECO:0000313" key="2">
    <source>
        <dbReference type="Proteomes" id="UP000078397"/>
    </source>
</evidence>
<proteinExistence type="predicted"/>
<gene>
    <name evidence="1" type="ORF">VFPPC_17794</name>
</gene>
<evidence type="ECO:0000313" key="1">
    <source>
        <dbReference type="EMBL" id="OWT43013.1"/>
    </source>
</evidence>
<dbReference type="EMBL" id="LSBJ02000004">
    <property type="protein sequence ID" value="OWT43013.1"/>
    <property type="molecule type" value="Genomic_DNA"/>
</dbReference>
<sequence>MAAAVPPRRAQTGGSSQRMRSWTLCQVANSHSTDVRPLSDFRIKYSQQLNLHIDAFRSYLKTEYGAITGHSIQDRPRMFHSYHRVILVLGHLERSHVRSGADVRRHFRRAGFTLHFAGNFHHTKVADQHLMTVDTFSLHGCRSGRIHQIRQISDLPTVTHQSTNLVNVQARWMAGMRRQMAWEAVTRDMRRLQCFLLGRKLCATNSATERRNARMQCPSPPLC</sequence>
<dbReference type="KEGG" id="pchm:VFPPC_17794"/>
<dbReference type="AlphaFoldDB" id="A0A219AQF0"/>
<name>A0A219AQF0_METCM</name>
<dbReference type="RefSeq" id="XP_022285470.1">
    <property type="nucleotide sequence ID" value="XM_022429476.1"/>
</dbReference>
<dbReference type="GeneID" id="33936708"/>
<protein>
    <submittedName>
        <fullName evidence="1">Uncharacterized protein</fullName>
    </submittedName>
</protein>